<dbReference type="AlphaFoldDB" id="A0A1H3PNK8"/>
<dbReference type="Proteomes" id="UP000198935">
    <property type="component" value="Unassembled WGS sequence"/>
</dbReference>
<organism evidence="2 3">
    <name type="scientific">Evansella caseinilytica</name>
    <dbReference type="NCBI Taxonomy" id="1503961"/>
    <lineage>
        <taxon>Bacteria</taxon>
        <taxon>Bacillati</taxon>
        <taxon>Bacillota</taxon>
        <taxon>Bacilli</taxon>
        <taxon>Bacillales</taxon>
        <taxon>Bacillaceae</taxon>
        <taxon>Evansella</taxon>
    </lineage>
</organism>
<gene>
    <name evidence="2" type="ORF">SAMN05421736_105130</name>
</gene>
<feature type="transmembrane region" description="Helical" evidence="1">
    <location>
        <begin position="204"/>
        <end position="224"/>
    </location>
</feature>
<reference evidence="3" key="1">
    <citation type="submission" date="2016-10" db="EMBL/GenBank/DDBJ databases">
        <authorList>
            <person name="Varghese N."/>
            <person name="Submissions S."/>
        </authorList>
    </citation>
    <scope>NUCLEOTIDE SEQUENCE [LARGE SCALE GENOMIC DNA]</scope>
    <source>
        <strain evidence="3">SP</strain>
    </source>
</reference>
<evidence type="ECO:0008006" key="4">
    <source>
        <dbReference type="Google" id="ProtNLM"/>
    </source>
</evidence>
<evidence type="ECO:0000256" key="1">
    <source>
        <dbReference type="SAM" id="Phobius"/>
    </source>
</evidence>
<dbReference type="STRING" id="1503961.SAMN05421736_105130"/>
<feature type="transmembrane region" description="Helical" evidence="1">
    <location>
        <begin position="428"/>
        <end position="450"/>
    </location>
</feature>
<sequence>MGNFNILKVVDRGKGLFTKLGIDYPVMRTILQVKLTMDRRRIPTILDNNRSKNKKGDANQFLKSLWVYGFIGLVLVPFLFFTESYLFPMSIVFGILMFMLMTSMISDFSQVLLDVRDKSILHTRPINKRTINAAKIVHVGIYMFYLTAAITAVPLAVSAFVRGIGFFFTFLGLIILMNMLIIVMTALLYLLILRFFDGEKLKDIINYVQILLSVAIVVGYQLVIRSFELIDFELFFTPQWWHVFLPPVWYGAVFELLLTTNISGILVLFAAMAILLPFLSIYIYIQSIPAFERNLEKLLNHAAPKKKRSAFFCKRIAQMICSDKEERAFYHFARLMMKNERQFKLKVYPTFGFSLIFPFIMIFNELRMSSWEEISSGKSYMWVYFAALMISTIIMMLRYSENAKGAWIYKGLPIHNIKSLSRGTLKAFMIHMYLPVFSILSLALMLVFSVSILFDLIVVFLASSVYVIVCFKLINGDKLFFSEPFEMAQQQDTAKVIASFFLLGAMVGIHFLVSFLNYGIYGYGALLLAINLLLWKKAL</sequence>
<dbReference type="EMBL" id="FNPI01000005">
    <property type="protein sequence ID" value="SDZ02626.1"/>
    <property type="molecule type" value="Genomic_DNA"/>
</dbReference>
<feature type="transmembrane region" description="Helical" evidence="1">
    <location>
        <begin position="518"/>
        <end position="535"/>
    </location>
</feature>
<evidence type="ECO:0000313" key="2">
    <source>
        <dbReference type="EMBL" id="SDZ02626.1"/>
    </source>
</evidence>
<dbReference type="OrthoDB" id="2659138at2"/>
<evidence type="ECO:0000313" key="3">
    <source>
        <dbReference type="Proteomes" id="UP000198935"/>
    </source>
</evidence>
<keyword evidence="1" id="KW-0472">Membrane</keyword>
<feature type="transmembrane region" description="Helical" evidence="1">
    <location>
        <begin position="61"/>
        <end position="81"/>
    </location>
</feature>
<feature type="transmembrane region" description="Helical" evidence="1">
    <location>
        <begin position="382"/>
        <end position="400"/>
    </location>
</feature>
<feature type="transmembrane region" description="Helical" evidence="1">
    <location>
        <begin position="262"/>
        <end position="285"/>
    </location>
</feature>
<feature type="transmembrane region" description="Helical" evidence="1">
    <location>
        <begin position="87"/>
        <end position="115"/>
    </location>
</feature>
<feature type="transmembrane region" description="Helical" evidence="1">
    <location>
        <begin position="345"/>
        <end position="362"/>
    </location>
</feature>
<keyword evidence="1" id="KW-1133">Transmembrane helix</keyword>
<proteinExistence type="predicted"/>
<feature type="transmembrane region" description="Helical" evidence="1">
    <location>
        <begin position="456"/>
        <end position="474"/>
    </location>
</feature>
<name>A0A1H3PNK8_9BACI</name>
<feature type="transmembrane region" description="Helical" evidence="1">
    <location>
        <begin position="167"/>
        <end position="192"/>
    </location>
</feature>
<keyword evidence="3" id="KW-1185">Reference proteome</keyword>
<accession>A0A1H3PNK8</accession>
<protein>
    <recommendedName>
        <fullName evidence="4">ABC-2 type transport system permease protein</fullName>
    </recommendedName>
</protein>
<feature type="transmembrane region" description="Helical" evidence="1">
    <location>
        <begin position="136"/>
        <end position="161"/>
    </location>
</feature>
<feature type="transmembrane region" description="Helical" evidence="1">
    <location>
        <begin position="494"/>
        <end position="512"/>
    </location>
</feature>
<keyword evidence="1" id="KW-0812">Transmembrane</keyword>